<dbReference type="InterPro" id="IPR053195">
    <property type="entry name" value="Bax-like"/>
</dbReference>
<dbReference type="AlphaFoldDB" id="A0A3S3QRT8"/>
<feature type="signal peptide" evidence="1">
    <location>
        <begin position="1"/>
        <end position="18"/>
    </location>
</feature>
<dbReference type="EMBL" id="RJLM01000001">
    <property type="protein sequence ID" value="RWX57307.1"/>
    <property type="molecule type" value="Genomic_DNA"/>
</dbReference>
<sequence length="271" mass="30419">MIKTTKKLALLALFTGLAACGETPSKNEFIEGIDDTEIKAAFSSKPDFRAIKDVNEKKATFFNFLRPAVEHENKRIERERQFLLAVQSKLESGEKPDSEEGEYAVKLGKMYQIALERDSATDNAINIDEKWLGNMLKRVDVLPEALVLSQAANESGWGTSRFAVEGNNYFGQWCYRAGCGLVPASRTEGASHEVAVFDSAYLSVQAYFMNVNRNRAYADLRDIRAAQRSAGQLIEGTKLAEGLSRYSERGHAYVDEIQAMIKHNNKYWRQG</sequence>
<dbReference type="InterPro" id="IPR002901">
    <property type="entry name" value="MGlyc_endo_b_GlcNAc-like_dom"/>
</dbReference>
<keyword evidence="1" id="KW-0732">Signal</keyword>
<dbReference type="Pfam" id="PF01832">
    <property type="entry name" value="Glucosaminidase"/>
    <property type="match status" value="1"/>
</dbReference>
<dbReference type="OrthoDB" id="9788155at2"/>
<dbReference type="RefSeq" id="WP_128782615.1">
    <property type="nucleotide sequence ID" value="NZ_JAKJSG010000103.1"/>
</dbReference>
<evidence type="ECO:0000313" key="3">
    <source>
        <dbReference type="EMBL" id="RWX57307.1"/>
    </source>
</evidence>
<organism evidence="3 4">
    <name type="scientific">Photobacterium chitinilyticum</name>
    <dbReference type="NCBI Taxonomy" id="2485123"/>
    <lineage>
        <taxon>Bacteria</taxon>
        <taxon>Pseudomonadati</taxon>
        <taxon>Pseudomonadota</taxon>
        <taxon>Gammaproteobacteria</taxon>
        <taxon>Vibrionales</taxon>
        <taxon>Vibrionaceae</taxon>
        <taxon>Photobacterium</taxon>
    </lineage>
</organism>
<dbReference type="PANTHER" id="PTHR40572:SF1">
    <property type="entry name" value="PROTEIN BAX"/>
    <property type="match status" value="1"/>
</dbReference>
<accession>A0A3S3QRT8</accession>
<gene>
    <name evidence="3" type="ORF">EDI28_04550</name>
</gene>
<name>A0A3S3QRT8_9GAMM</name>
<dbReference type="PROSITE" id="PS51257">
    <property type="entry name" value="PROKAR_LIPOPROTEIN"/>
    <property type="match status" value="1"/>
</dbReference>
<feature type="chain" id="PRO_5018742692" evidence="1">
    <location>
        <begin position="19"/>
        <end position="271"/>
    </location>
</feature>
<reference evidence="3 4" key="1">
    <citation type="submission" date="2018-11" db="EMBL/GenBank/DDBJ databases">
        <title>Photobacterium sp. BEI247 sp. nov., a marine bacterium isolated from Yongle Blue Hole in the South China Sea.</title>
        <authorList>
            <person name="Wang X."/>
        </authorList>
    </citation>
    <scope>NUCLEOTIDE SEQUENCE [LARGE SCALE GENOMIC DNA]</scope>
    <source>
        <strain evidence="4">BEI247</strain>
    </source>
</reference>
<evidence type="ECO:0000259" key="2">
    <source>
        <dbReference type="Pfam" id="PF01832"/>
    </source>
</evidence>
<comment type="caution">
    <text evidence="3">The sequence shown here is derived from an EMBL/GenBank/DDBJ whole genome shotgun (WGS) entry which is preliminary data.</text>
</comment>
<dbReference type="Gene3D" id="1.10.530.10">
    <property type="match status" value="1"/>
</dbReference>
<dbReference type="PANTHER" id="PTHR40572">
    <property type="entry name" value="PROTEIN BAX"/>
    <property type="match status" value="1"/>
</dbReference>
<evidence type="ECO:0000313" key="4">
    <source>
        <dbReference type="Proteomes" id="UP000287563"/>
    </source>
</evidence>
<dbReference type="Proteomes" id="UP000287563">
    <property type="component" value="Unassembled WGS sequence"/>
</dbReference>
<protein>
    <submittedName>
        <fullName evidence="3">Glucosaminidase</fullName>
    </submittedName>
</protein>
<keyword evidence="4" id="KW-1185">Reference proteome</keyword>
<evidence type="ECO:0000256" key="1">
    <source>
        <dbReference type="SAM" id="SignalP"/>
    </source>
</evidence>
<feature type="domain" description="Mannosyl-glycoprotein endo-beta-N-acetylglucosamidase-like" evidence="2">
    <location>
        <begin position="136"/>
        <end position="265"/>
    </location>
</feature>
<proteinExistence type="predicted"/>
<dbReference type="GO" id="GO:0004040">
    <property type="term" value="F:amidase activity"/>
    <property type="evidence" value="ECO:0007669"/>
    <property type="project" value="InterPro"/>
</dbReference>